<feature type="modified residue" description="N6-(pyridoxal phosphate)lysine" evidence="5">
    <location>
        <position position="220"/>
    </location>
</feature>
<protein>
    <recommendedName>
        <fullName evidence="6">Aromatic amino acid beta-eliminating lyase/threonine aldolase domain-containing protein</fullName>
    </recommendedName>
</protein>
<keyword evidence="4" id="KW-0456">Lyase</keyword>
<sequence>MASNQSGIALKNDVSEQTPAAFDFRSDTVTTPTPSMLQSILSIATHGDDVFHEDSTTNALESFITTLTGKPAAVFVLSGTMGNQLSIRSHLAQPPHSILLDQRCHIYNYEAGGAAVLSQAQITPVTPANGMYLTLDEVRAAVVDSDDIHYAPTRLICLENSLNGVIMPLEEIRRITAYARRKGIKMHLDGARLWNVVAAGGGDLKEIIAEFDSVSLCFSKGLGAPMGSVVVGEEAFVQRVRHFRKMVGGGTRQCGIATAPARTAIEEVFLGGGKLKVPCDTNMVWLDLESLGVDADDIPMEAQRAGLKWDWERIVVHHQICDEAIGKLEDVLRKLAEKARARGGMLPEGKKARARYTQPDDE</sequence>
<dbReference type="Pfam" id="PF01212">
    <property type="entry name" value="Beta_elim_lyase"/>
    <property type="match status" value="1"/>
</dbReference>
<dbReference type="PANTHER" id="PTHR48097">
    <property type="entry name" value="L-THREONINE ALDOLASE-RELATED"/>
    <property type="match status" value="1"/>
</dbReference>
<keyword evidence="3" id="KW-0663">Pyridoxal phosphate</keyword>
<evidence type="ECO:0000313" key="7">
    <source>
        <dbReference type="EMBL" id="KAJ6263351.1"/>
    </source>
</evidence>
<evidence type="ECO:0000313" key="8">
    <source>
        <dbReference type="Proteomes" id="UP001221413"/>
    </source>
</evidence>
<gene>
    <name evidence="7" type="ORF">Dda_1914</name>
</gene>
<comment type="caution">
    <text evidence="7">The sequence shown here is derived from an EMBL/GenBank/DDBJ whole genome shotgun (WGS) entry which is preliminary data.</text>
</comment>
<dbReference type="PANTHER" id="PTHR48097:SF9">
    <property type="entry name" value="L-THREONINE ALDOLASE"/>
    <property type="match status" value="1"/>
</dbReference>
<dbReference type="InterPro" id="IPR001597">
    <property type="entry name" value="ArAA_b-elim_lyase/Thr_aldolase"/>
</dbReference>
<dbReference type="SUPFAM" id="SSF53383">
    <property type="entry name" value="PLP-dependent transferases"/>
    <property type="match status" value="1"/>
</dbReference>
<dbReference type="InterPro" id="IPR015421">
    <property type="entry name" value="PyrdxlP-dep_Trfase_major"/>
</dbReference>
<organism evidence="7 8">
    <name type="scientific">Drechslerella dactyloides</name>
    <name type="common">Nematode-trapping fungus</name>
    <name type="synonym">Arthrobotrys dactyloides</name>
    <dbReference type="NCBI Taxonomy" id="74499"/>
    <lineage>
        <taxon>Eukaryota</taxon>
        <taxon>Fungi</taxon>
        <taxon>Dikarya</taxon>
        <taxon>Ascomycota</taxon>
        <taxon>Pezizomycotina</taxon>
        <taxon>Orbiliomycetes</taxon>
        <taxon>Orbiliales</taxon>
        <taxon>Orbiliaceae</taxon>
        <taxon>Drechslerella</taxon>
    </lineage>
</organism>
<evidence type="ECO:0000256" key="5">
    <source>
        <dbReference type="PIRSR" id="PIRSR017617-1"/>
    </source>
</evidence>
<dbReference type="GO" id="GO:0005829">
    <property type="term" value="C:cytosol"/>
    <property type="evidence" value="ECO:0007669"/>
    <property type="project" value="TreeGrafter"/>
</dbReference>
<dbReference type="Gene3D" id="3.40.640.10">
    <property type="entry name" value="Type I PLP-dependent aspartate aminotransferase-like (Major domain)"/>
    <property type="match status" value="1"/>
</dbReference>
<dbReference type="GO" id="GO:0006545">
    <property type="term" value="P:glycine biosynthetic process"/>
    <property type="evidence" value="ECO:0007669"/>
    <property type="project" value="TreeGrafter"/>
</dbReference>
<dbReference type="InterPro" id="IPR023603">
    <property type="entry name" value="Low_specificity_L-TA-like"/>
</dbReference>
<comment type="cofactor">
    <cofactor evidence="1">
        <name>pyridoxal 5'-phosphate</name>
        <dbReference type="ChEBI" id="CHEBI:597326"/>
    </cofactor>
</comment>
<dbReference type="FunFam" id="3.40.640.10:FF:000030">
    <property type="entry name" value="Low-specificity L-threonine aldolase"/>
    <property type="match status" value="1"/>
</dbReference>
<dbReference type="GO" id="GO:0006567">
    <property type="term" value="P:L-threonine catabolic process"/>
    <property type="evidence" value="ECO:0007669"/>
    <property type="project" value="TreeGrafter"/>
</dbReference>
<feature type="domain" description="Aromatic amino acid beta-eliminating lyase/threonine aldolase" evidence="6">
    <location>
        <begin position="23"/>
        <end position="267"/>
    </location>
</feature>
<dbReference type="EMBL" id="JAQGDS010000002">
    <property type="protein sequence ID" value="KAJ6263351.1"/>
    <property type="molecule type" value="Genomic_DNA"/>
</dbReference>
<accession>A0AAD6NL17</accession>
<evidence type="ECO:0000256" key="3">
    <source>
        <dbReference type="ARBA" id="ARBA00022898"/>
    </source>
</evidence>
<keyword evidence="8" id="KW-1185">Reference proteome</keyword>
<dbReference type="InterPro" id="IPR015424">
    <property type="entry name" value="PyrdxlP-dep_Trfase"/>
</dbReference>
<evidence type="ECO:0000256" key="1">
    <source>
        <dbReference type="ARBA" id="ARBA00001933"/>
    </source>
</evidence>
<comment type="similarity">
    <text evidence="2">Belongs to the threonine aldolase family.</text>
</comment>
<proteinExistence type="inferred from homology"/>
<evidence type="ECO:0000259" key="6">
    <source>
        <dbReference type="Pfam" id="PF01212"/>
    </source>
</evidence>
<dbReference type="GO" id="GO:0008732">
    <property type="term" value="F:L-allo-threonine aldolase activity"/>
    <property type="evidence" value="ECO:0007669"/>
    <property type="project" value="TreeGrafter"/>
</dbReference>
<reference evidence="7" key="1">
    <citation type="submission" date="2023-01" db="EMBL/GenBank/DDBJ databases">
        <title>The chitinases involved in constricting ring structure development in the nematode-trapping fungus Drechslerella dactyloides.</title>
        <authorList>
            <person name="Wang R."/>
            <person name="Zhang L."/>
            <person name="Tang P."/>
            <person name="Li S."/>
            <person name="Liang L."/>
        </authorList>
    </citation>
    <scope>NUCLEOTIDE SEQUENCE</scope>
    <source>
        <strain evidence="7">YMF1.00031</strain>
    </source>
</reference>
<evidence type="ECO:0000256" key="4">
    <source>
        <dbReference type="ARBA" id="ARBA00023239"/>
    </source>
</evidence>
<name>A0AAD6NL17_DREDA</name>
<evidence type="ECO:0000256" key="2">
    <source>
        <dbReference type="ARBA" id="ARBA00006966"/>
    </source>
</evidence>
<dbReference type="Proteomes" id="UP001221413">
    <property type="component" value="Unassembled WGS sequence"/>
</dbReference>
<dbReference type="NCBIfam" id="NF041359">
    <property type="entry name" value="GntG_guanitoxin"/>
    <property type="match status" value="1"/>
</dbReference>
<dbReference type="AlphaFoldDB" id="A0AAD6NL17"/>
<dbReference type="PIRSF" id="PIRSF017617">
    <property type="entry name" value="Thr_aldolase"/>
    <property type="match status" value="1"/>
</dbReference>